<dbReference type="PROSITE" id="PS50216">
    <property type="entry name" value="DHHC"/>
    <property type="match status" value="1"/>
</dbReference>
<keyword evidence="8 10" id="KW-0012">Acyltransferase</keyword>
<dbReference type="GeneID" id="24424376"/>
<feature type="transmembrane region" description="Helical" evidence="8">
    <location>
        <begin position="306"/>
        <end position="322"/>
    </location>
</feature>
<dbReference type="PANTHER" id="PTHR24161">
    <property type="entry name" value="ANK_REP_REGION DOMAIN-CONTAINING PROTEIN-RELATED"/>
    <property type="match status" value="1"/>
</dbReference>
<accession>A0A1R4AAN9</accession>
<dbReference type="EC" id="2.3.1.225" evidence="8"/>
<keyword evidence="2 8" id="KW-0812">Transmembrane</keyword>
<comment type="similarity">
    <text evidence="8">Belongs to the DHHC palmitoyltransferase family.</text>
</comment>
<dbReference type="SUPFAM" id="SSF48403">
    <property type="entry name" value="Ankyrin repeat"/>
    <property type="match status" value="1"/>
</dbReference>
<name>A0A1R4AAN9_BABMR</name>
<feature type="transmembrane region" description="Helical" evidence="8">
    <location>
        <begin position="334"/>
        <end position="351"/>
    </location>
</feature>
<feature type="domain" description="Palmitoyltransferase DHHC" evidence="9">
    <location>
        <begin position="471"/>
        <end position="595"/>
    </location>
</feature>
<feature type="transmembrane region" description="Helical" evidence="8">
    <location>
        <begin position="518"/>
        <end position="540"/>
    </location>
</feature>
<protein>
    <recommendedName>
        <fullName evidence="8">Palmitoyltransferase</fullName>
        <ecNumber evidence="8">2.3.1.225</ecNumber>
    </recommendedName>
</protein>
<keyword evidence="4 8" id="KW-1133">Transmembrane helix</keyword>
<sequence>MTTQAIKMPDFGFDRLNTKLEESLITPVTHVTIAESSRSTPIQTLSPQQLERTLFNAATNRNLCQFYSTIQPLLLAGNISLCDDIKALHWASFCGNAEIVKKLLDIGCDVNKVDSINGETPIFFAIKGGSFATIHYLINRFGTPIIVHKNKRGMTPFLVAAAEANQDDISTALRILELFYLYGVSLEEQDENGMTCLLHAARRGSLHVVQWLLARGASLAHRDFLGNAAIHYACFSGNLETVRFICQKGAPSFMDSKSIAKTSEEQTVWGICKLKRNLLLYLLMKIWKLQGVITGHISSLRSPYPFYYWGITIINMLLFMNMYHTLEINSDCNIWFLLWVCCQIFWASTFFSDPGFAKAQVVPTQKQITSSFYESDCYQPSVHMFHPQSYSAHLEKLERRQKFINLEIYKVKMDGGTNGYHQYHDSSGVCLEEGKMLCIEMHSIYDKVALERRANSHPKYVEAVMDINGDYKSVCVTCSMIKPRRSHHCGECGHCIIRQDHHCAWVDNCIARDNQRSFFLFVFTLTLLFLQNYKVIYLYMVSRCYLLEGQMIWAFFTCIFGACFNTFWLLFVLYLTIRTARSSLTNVTFYEMLKKPEYIRDKYGECNTVCWDFKGLNPIKAFQNLVSFCSRDDSF</sequence>
<reference evidence="10 11" key="1">
    <citation type="journal article" date="2012" name="Nucleic Acids Res.">
        <title>Sequencing of the smallest Apicomplexan genome from the human pathogen Babesia microti.</title>
        <authorList>
            <person name="Cornillot E."/>
            <person name="Hadj-Kaddour K."/>
            <person name="Dassouli A."/>
            <person name="Noel B."/>
            <person name="Ranwez V."/>
            <person name="Vacherie B."/>
            <person name="Augagneur Y."/>
            <person name="Bres V."/>
            <person name="Duclos A."/>
            <person name="Randazzo S."/>
            <person name="Carcy B."/>
            <person name="Debierre-Grockiego F."/>
            <person name="Delbecq S."/>
            <person name="Moubri-Menage K."/>
            <person name="Shams-Eldin H."/>
            <person name="Usmani-Brown S."/>
            <person name="Bringaud F."/>
            <person name="Wincker P."/>
            <person name="Vivares C.P."/>
            <person name="Schwarz R.T."/>
            <person name="Schetters T.P."/>
            <person name="Krause P.J."/>
            <person name="Gorenflot A."/>
            <person name="Berry V."/>
            <person name="Barbe V."/>
            <person name="Ben Mamoun C."/>
        </authorList>
    </citation>
    <scope>NUCLEOTIDE SEQUENCE [LARGE SCALE GENOMIC DNA]</scope>
    <source>
        <strain evidence="10 11">RI</strain>
    </source>
</reference>
<feature type="repeat" description="ANK" evidence="7">
    <location>
        <begin position="225"/>
        <end position="257"/>
    </location>
</feature>
<evidence type="ECO:0000256" key="2">
    <source>
        <dbReference type="ARBA" id="ARBA00022692"/>
    </source>
</evidence>
<dbReference type="GO" id="GO:0019706">
    <property type="term" value="F:protein-cysteine S-palmitoyltransferase activity"/>
    <property type="evidence" value="ECO:0007669"/>
    <property type="project" value="UniProtKB-EC"/>
</dbReference>
<evidence type="ECO:0000256" key="6">
    <source>
        <dbReference type="ARBA" id="ARBA00023136"/>
    </source>
</evidence>
<dbReference type="PROSITE" id="PS50088">
    <property type="entry name" value="ANK_REPEAT"/>
    <property type="match status" value="3"/>
</dbReference>
<evidence type="ECO:0000256" key="3">
    <source>
        <dbReference type="ARBA" id="ARBA00022737"/>
    </source>
</evidence>
<keyword evidence="8 10" id="KW-0808">Transferase</keyword>
<feature type="repeat" description="ANK" evidence="7">
    <location>
        <begin position="83"/>
        <end position="115"/>
    </location>
</feature>
<comment type="catalytic activity">
    <reaction evidence="8">
        <text>L-cysteinyl-[protein] + hexadecanoyl-CoA = S-hexadecanoyl-L-cysteinyl-[protein] + CoA</text>
        <dbReference type="Rhea" id="RHEA:36683"/>
        <dbReference type="Rhea" id="RHEA-COMP:10131"/>
        <dbReference type="Rhea" id="RHEA-COMP:11032"/>
        <dbReference type="ChEBI" id="CHEBI:29950"/>
        <dbReference type="ChEBI" id="CHEBI:57287"/>
        <dbReference type="ChEBI" id="CHEBI:57379"/>
        <dbReference type="ChEBI" id="CHEBI:74151"/>
        <dbReference type="EC" id="2.3.1.225"/>
    </reaction>
</comment>
<organism evidence="10 11">
    <name type="scientific">Babesia microti (strain RI)</name>
    <dbReference type="NCBI Taxonomy" id="1133968"/>
    <lineage>
        <taxon>Eukaryota</taxon>
        <taxon>Sar</taxon>
        <taxon>Alveolata</taxon>
        <taxon>Apicomplexa</taxon>
        <taxon>Aconoidasida</taxon>
        <taxon>Piroplasmida</taxon>
        <taxon>Babesiidae</taxon>
        <taxon>Babesia</taxon>
    </lineage>
</organism>
<dbReference type="AlphaFoldDB" id="A0A1R4AAN9"/>
<keyword evidence="11" id="KW-1185">Reference proteome</keyword>
<dbReference type="KEGG" id="bmic:BMR1_02g02971"/>
<evidence type="ECO:0000313" key="11">
    <source>
        <dbReference type="Proteomes" id="UP000002899"/>
    </source>
</evidence>
<dbReference type="Proteomes" id="UP000002899">
    <property type="component" value="Chromosome II"/>
</dbReference>
<gene>
    <name evidence="10" type="ORF">BMR1_02g02971</name>
</gene>
<evidence type="ECO:0000256" key="5">
    <source>
        <dbReference type="ARBA" id="ARBA00023043"/>
    </source>
</evidence>
<comment type="domain">
    <text evidence="8">The DHHC domain is required for palmitoyltransferase activity.</text>
</comment>
<dbReference type="InterPro" id="IPR002110">
    <property type="entry name" value="Ankyrin_rpt"/>
</dbReference>
<dbReference type="EMBL" id="FO082872">
    <property type="protein sequence ID" value="SJK86061.1"/>
    <property type="molecule type" value="Genomic_DNA"/>
</dbReference>
<feature type="repeat" description="ANK" evidence="7">
    <location>
        <begin position="192"/>
        <end position="224"/>
    </location>
</feature>
<dbReference type="Pfam" id="PF01529">
    <property type="entry name" value="DHHC"/>
    <property type="match status" value="1"/>
</dbReference>
<keyword evidence="5 7" id="KW-0040">ANK repeat</keyword>
<dbReference type="Pfam" id="PF12796">
    <property type="entry name" value="Ank_2"/>
    <property type="match status" value="2"/>
</dbReference>
<dbReference type="GO" id="GO:0016020">
    <property type="term" value="C:membrane"/>
    <property type="evidence" value="ECO:0007669"/>
    <property type="project" value="UniProtKB-SubCell"/>
</dbReference>
<comment type="subcellular location">
    <subcellularLocation>
        <location evidence="1">Membrane</location>
        <topology evidence="1">Multi-pass membrane protein</topology>
    </subcellularLocation>
</comment>
<proteinExistence type="inferred from homology"/>
<dbReference type="PROSITE" id="PS50297">
    <property type="entry name" value="ANK_REP_REGION"/>
    <property type="match status" value="3"/>
</dbReference>
<reference evidence="10 11" key="3">
    <citation type="journal article" date="2016" name="Sci. Rep.">
        <title>Genome-wide diversity and gene expression profiling of Babesia microti isolates identify polymorphic genes that mediate host-pathogen interactions.</title>
        <authorList>
            <person name="Silva J.C."/>
            <person name="Cornillot E."/>
            <person name="McCracken C."/>
            <person name="Usmani-Brown S."/>
            <person name="Dwivedi A."/>
            <person name="Ifeonu O.O."/>
            <person name="Crabtree J."/>
            <person name="Gotia H.T."/>
            <person name="Virji A.Z."/>
            <person name="Reynes C."/>
            <person name="Colinge J."/>
            <person name="Kumar V."/>
            <person name="Lawres L."/>
            <person name="Pazzi J.E."/>
            <person name="Pablo J.V."/>
            <person name="Hung C."/>
            <person name="Brancato J."/>
            <person name="Kumari P."/>
            <person name="Orvis J."/>
            <person name="Tretina K."/>
            <person name="Chibucos M."/>
            <person name="Ott S."/>
            <person name="Sadzewicz L."/>
            <person name="Sengamalay N."/>
            <person name="Shetty A.C."/>
            <person name="Su Q."/>
            <person name="Tallon L."/>
            <person name="Fraser C.M."/>
            <person name="Frutos R."/>
            <person name="Molina D.M."/>
            <person name="Krause P.J."/>
            <person name="Ben Mamoun C."/>
        </authorList>
    </citation>
    <scope>NUCLEOTIDE SEQUENCE [LARGE SCALE GENOMIC DNA]</scope>
    <source>
        <strain evidence="10 11">RI</strain>
    </source>
</reference>
<dbReference type="RefSeq" id="XP_021338258.1">
    <property type="nucleotide sequence ID" value="XM_021481638.1"/>
</dbReference>
<dbReference type="OrthoDB" id="331948at2759"/>
<evidence type="ECO:0000256" key="8">
    <source>
        <dbReference type="RuleBase" id="RU079119"/>
    </source>
</evidence>
<keyword evidence="6 8" id="KW-0472">Membrane</keyword>
<dbReference type="SMART" id="SM00248">
    <property type="entry name" value="ANK"/>
    <property type="match status" value="5"/>
</dbReference>
<dbReference type="InterPro" id="IPR001594">
    <property type="entry name" value="Palmitoyltrfase_DHHC"/>
</dbReference>
<dbReference type="VEuPathDB" id="PiroplasmaDB:BMR1_02g02971"/>
<evidence type="ECO:0000256" key="7">
    <source>
        <dbReference type="PROSITE-ProRule" id="PRU00023"/>
    </source>
</evidence>
<evidence type="ECO:0000256" key="1">
    <source>
        <dbReference type="ARBA" id="ARBA00004141"/>
    </source>
</evidence>
<keyword evidence="3" id="KW-0677">Repeat</keyword>
<evidence type="ECO:0000259" key="9">
    <source>
        <dbReference type="Pfam" id="PF01529"/>
    </source>
</evidence>
<evidence type="ECO:0000313" key="10">
    <source>
        <dbReference type="EMBL" id="SJK86061.1"/>
    </source>
</evidence>
<dbReference type="PANTHER" id="PTHR24161:SF85">
    <property type="entry name" value="PALMITOYLTRANSFERASE HIP14"/>
    <property type="match status" value="1"/>
</dbReference>
<reference evidence="10 11" key="2">
    <citation type="journal article" date="2013" name="PLoS ONE">
        <title>Whole genome mapping and re-organization of the nuclear and mitochondrial genomes of Babesia microti isolates.</title>
        <authorList>
            <person name="Cornillot E."/>
            <person name="Dassouli A."/>
            <person name="Garg A."/>
            <person name="Pachikara N."/>
            <person name="Randazzo S."/>
            <person name="Depoix D."/>
            <person name="Carcy B."/>
            <person name="Delbecq S."/>
            <person name="Frutos R."/>
            <person name="Silva J.C."/>
            <person name="Sutton R."/>
            <person name="Krause P.J."/>
            <person name="Mamoun C.B."/>
        </authorList>
    </citation>
    <scope>NUCLEOTIDE SEQUENCE [LARGE SCALE GENOMIC DNA]</scope>
    <source>
        <strain evidence="10 11">RI</strain>
    </source>
</reference>
<dbReference type="InterPro" id="IPR036770">
    <property type="entry name" value="Ankyrin_rpt-contain_sf"/>
</dbReference>
<dbReference type="Gene3D" id="1.25.40.20">
    <property type="entry name" value="Ankyrin repeat-containing domain"/>
    <property type="match status" value="1"/>
</dbReference>
<feature type="transmembrane region" description="Helical" evidence="8">
    <location>
        <begin position="552"/>
        <end position="575"/>
    </location>
</feature>
<evidence type="ECO:0000256" key="4">
    <source>
        <dbReference type="ARBA" id="ARBA00022989"/>
    </source>
</evidence>